<evidence type="ECO:0000256" key="9">
    <source>
        <dbReference type="SAM" id="SignalP"/>
    </source>
</evidence>
<evidence type="ECO:0000256" key="5">
    <source>
        <dbReference type="ARBA" id="ARBA00023239"/>
    </source>
</evidence>
<name>A0ABR4GE20_9EURO</name>
<evidence type="ECO:0000256" key="6">
    <source>
        <dbReference type="ARBA" id="ARBA00036832"/>
    </source>
</evidence>
<keyword evidence="9" id="KW-0732">Signal</keyword>
<feature type="domain" description="Amidohydrolase-related" evidence="10">
    <location>
        <begin position="15"/>
        <end position="347"/>
    </location>
</feature>
<proteinExistence type="inferred from homology"/>
<organism evidence="11 12">
    <name type="scientific">Aspergillus keveii</name>
    <dbReference type="NCBI Taxonomy" id="714993"/>
    <lineage>
        <taxon>Eukaryota</taxon>
        <taxon>Fungi</taxon>
        <taxon>Dikarya</taxon>
        <taxon>Ascomycota</taxon>
        <taxon>Pezizomycotina</taxon>
        <taxon>Eurotiomycetes</taxon>
        <taxon>Eurotiomycetidae</taxon>
        <taxon>Eurotiales</taxon>
        <taxon>Aspergillaceae</taxon>
        <taxon>Aspergillus</taxon>
        <taxon>Aspergillus subgen. Nidulantes</taxon>
    </lineage>
</organism>
<evidence type="ECO:0000313" key="12">
    <source>
        <dbReference type="Proteomes" id="UP001610563"/>
    </source>
</evidence>
<sequence>MRHWDVIVSMLAMVIDVHTHFVPQFWREATTKAGFGKPDGMPGIPAWSEEAHLELMQQANISKAILSITSPGTYLIPGGYHEARRLSRKSNEFAADLKRRRPDQFGFWAVLPLPDVEGSLVELAYALDHLNADGVVIFTNNHGIYPGDKLFEPVFHELNRRNATIFIHPTSPCIYNNNNDKDAPGQHHHAKQQIIQFQSYPNPMLEFFFESARAITNLFLTNTVNTFPRISYIISHAGGAFPPSVERFSYFASALLDLPFEVTSDSVKEVFARQFYFDLAGLTFPDQIYGLLRYVGARRIVYGSDFPYTPGKDVVGIAGVVDEGIAGVFPDQFDRENIFSGNAETILARG</sequence>
<dbReference type="Gene3D" id="3.20.20.140">
    <property type="entry name" value="Metal-dependent hydrolases"/>
    <property type="match status" value="1"/>
</dbReference>
<evidence type="ECO:0000256" key="2">
    <source>
        <dbReference type="ARBA" id="ARBA00022723"/>
    </source>
</evidence>
<comment type="catalytic activity">
    <reaction evidence="6">
        <text>6-methylsalicylate + H(+) = 3-methylphenol + CO2</text>
        <dbReference type="Rhea" id="RHEA:23112"/>
        <dbReference type="ChEBI" id="CHEBI:15378"/>
        <dbReference type="ChEBI" id="CHEBI:16526"/>
        <dbReference type="ChEBI" id="CHEBI:17231"/>
        <dbReference type="ChEBI" id="CHEBI:36658"/>
        <dbReference type="EC" id="4.1.1.52"/>
    </reaction>
    <physiologicalReaction direction="left-to-right" evidence="6">
        <dbReference type="Rhea" id="RHEA:23113"/>
    </physiologicalReaction>
</comment>
<dbReference type="SUPFAM" id="SSF51556">
    <property type="entry name" value="Metallo-dependent hydrolases"/>
    <property type="match status" value="1"/>
</dbReference>
<dbReference type="PANTHER" id="PTHR21240:SF29">
    <property type="entry name" value="AMIDOHYDROLASE-RELATED DOMAIN-CONTAINING PROTEIN"/>
    <property type="match status" value="1"/>
</dbReference>
<evidence type="ECO:0000256" key="1">
    <source>
        <dbReference type="ARBA" id="ARBA00005871"/>
    </source>
</evidence>
<gene>
    <name evidence="11" type="ORF">BJX66DRAFT_348898</name>
</gene>
<feature type="chain" id="PRO_5045635749" description="6-methylsalicylate decarboxylase" evidence="9">
    <location>
        <begin position="20"/>
        <end position="350"/>
    </location>
</feature>
<evidence type="ECO:0000256" key="3">
    <source>
        <dbReference type="ARBA" id="ARBA00022793"/>
    </source>
</evidence>
<dbReference type="InterPro" id="IPR006680">
    <property type="entry name" value="Amidohydro-rel"/>
</dbReference>
<dbReference type="InterPro" id="IPR032466">
    <property type="entry name" value="Metal_Hydrolase"/>
</dbReference>
<evidence type="ECO:0000259" key="10">
    <source>
        <dbReference type="Pfam" id="PF04909"/>
    </source>
</evidence>
<keyword evidence="2" id="KW-0479">Metal-binding</keyword>
<accession>A0ABR4GE20</accession>
<keyword evidence="4" id="KW-0862">Zinc</keyword>
<evidence type="ECO:0000256" key="7">
    <source>
        <dbReference type="ARBA" id="ARBA00038889"/>
    </source>
</evidence>
<comment type="caution">
    <text evidence="11">The sequence shown here is derived from an EMBL/GenBank/DDBJ whole genome shotgun (WGS) entry which is preliminary data.</text>
</comment>
<reference evidence="11 12" key="1">
    <citation type="submission" date="2024-07" db="EMBL/GenBank/DDBJ databases">
        <title>Section-level genome sequencing and comparative genomics of Aspergillus sections Usti and Cavernicolus.</title>
        <authorList>
            <consortium name="Lawrence Berkeley National Laboratory"/>
            <person name="Nybo J.L."/>
            <person name="Vesth T.C."/>
            <person name="Theobald S."/>
            <person name="Frisvad J.C."/>
            <person name="Larsen T.O."/>
            <person name="Kjaerboelling I."/>
            <person name="Rothschild-Mancinelli K."/>
            <person name="Lyhne E.K."/>
            <person name="Kogle M.E."/>
            <person name="Barry K."/>
            <person name="Clum A."/>
            <person name="Na H."/>
            <person name="Ledsgaard L."/>
            <person name="Lin J."/>
            <person name="Lipzen A."/>
            <person name="Kuo A."/>
            <person name="Riley R."/>
            <person name="Mondo S."/>
            <person name="Labutti K."/>
            <person name="Haridas S."/>
            <person name="Pangalinan J."/>
            <person name="Salamov A.A."/>
            <person name="Simmons B.A."/>
            <person name="Magnuson J.K."/>
            <person name="Chen J."/>
            <person name="Drula E."/>
            <person name="Henrissat B."/>
            <person name="Wiebenga A."/>
            <person name="Lubbers R.J."/>
            <person name="Gomes A.C."/>
            <person name="Makela M.R."/>
            <person name="Stajich J."/>
            <person name="Grigoriev I.V."/>
            <person name="Mortensen U.H."/>
            <person name="De Vries R.P."/>
            <person name="Baker S.E."/>
            <person name="Andersen M.R."/>
        </authorList>
    </citation>
    <scope>NUCLEOTIDE SEQUENCE [LARGE SCALE GENOMIC DNA]</scope>
    <source>
        <strain evidence="11 12">CBS 209.92</strain>
    </source>
</reference>
<feature type="signal peptide" evidence="9">
    <location>
        <begin position="1"/>
        <end position="19"/>
    </location>
</feature>
<evidence type="ECO:0000256" key="4">
    <source>
        <dbReference type="ARBA" id="ARBA00022833"/>
    </source>
</evidence>
<dbReference type="EC" id="4.1.1.52" evidence="7"/>
<evidence type="ECO:0000313" key="11">
    <source>
        <dbReference type="EMBL" id="KAL2797268.1"/>
    </source>
</evidence>
<evidence type="ECO:0000256" key="8">
    <source>
        <dbReference type="RuleBase" id="RU366045"/>
    </source>
</evidence>
<keyword evidence="12" id="KW-1185">Reference proteome</keyword>
<protein>
    <recommendedName>
        <fullName evidence="7">6-methylsalicylate decarboxylase</fullName>
        <ecNumber evidence="7">4.1.1.52</ecNumber>
    </recommendedName>
</protein>
<dbReference type="PANTHER" id="PTHR21240">
    <property type="entry name" value="2-AMINO-3-CARBOXYLMUCONATE-6-SEMIALDEHYDE DECARBOXYLASE"/>
    <property type="match status" value="1"/>
</dbReference>
<dbReference type="Pfam" id="PF04909">
    <property type="entry name" value="Amidohydro_2"/>
    <property type="match status" value="1"/>
</dbReference>
<dbReference type="Proteomes" id="UP001610563">
    <property type="component" value="Unassembled WGS sequence"/>
</dbReference>
<dbReference type="EMBL" id="JBFTWV010000020">
    <property type="protein sequence ID" value="KAL2797268.1"/>
    <property type="molecule type" value="Genomic_DNA"/>
</dbReference>
<dbReference type="InterPro" id="IPR032465">
    <property type="entry name" value="ACMSD"/>
</dbReference>
<keyword evidence="3 8" id="KW-0210">Decarboxylase</keyword>
<keyword evidence="5 8" id="KW-0456">Lyase</keyword>
<comment type="similarity">
    <text evidence="1">Belongs to the metallo-dependent hydrolases superfamily. ACMSD family.</text>
</comment>